<name>A0A096AUP4_9BACT</name>
<accession>A0A096AUP4</accession>
<gene>
    <name evidence="1" type="ORF">HMPREF0654_00100</name>
</gene>
<dbReference type="EMBL" id="JRNR01000002">
    <property type="protein sequence ID" value="KGF50515.1"/>
    <property type="molecule type" value="Genomic_DNA"/>
</dbReference>
<proteinExistence type="predicted"/>
<sequence length="418" mass="48376">MILKRFFIFITSFMALQAFGETKDTISHWGVTLSGMPSKVVVLDKYQRKWMKKNKNGSIAIEFNHVDLPSEKDSFAKDYNFPSLSIGLRYTMNDKVRMHREQDPSWGLAEEVPYDSHLGNTLSIYGSFTRAIHRTKHWETAYSLSGGFGFNRKWYNKENNIDNELIGTPVLIYFGIGIHQTYRFAPKWGIRASLEFVHHSNGALYRPNKGSNTLGPSLGLVYYPYYDELINEKNSFKVSPFKKYWYMDLVVGAGAKTMLEDWLQTQFNTPKSAPDYRTEYFKRYIAFSFQTNLMYRYARRWASGIGFDVFYGTYAEHIEALDRANNIDSQCSRWSIGIAGKHEVFYHNLSLAVALGGYLYRKMGENAKINESKIYERIGVHYTFPSLNGLKLGINVKAHITKADFTEFIISYPIRFSK</sequence>
<dbReference type="RefSeq" id="WP_036881804.1">
    <property type="nucleotide sequence ID" value="NZ_JRNR01000002.1"/>
</dbReference>
<evidence type="ECO:0000313" key="1">
    <source>
        <dbReference type="EMBL" id="KGF50515.1"/>
    </source>
</evidence>
<organism evidence="1 2">
    <name type="scientific">Prevotella disiens DNF00882</name>
    <dbReference type="NCBI Taxonomy" id="1401075"/>
    <lineage>
        <taxon>Bacteria</taxon>
        <taxon>Pseudomonadati</taxon>
        <taxon>Bacteroidota</taxon>
        <taxon>Bacteroidia</taxon>
        <taxon>Bacteroidales</taxon>
        <taxon>Prevotellaceae</taxon>
        <taxon>Prevotella</taxon>
    </lineage>
</organism>
<dbReference type="AlphaFoldDB" id="A0A096AUP4"/>
<reference evidence="1 2" key="1">
    <citation type="submission" date="2014-07" db="EMBL/GenBank/DDBJ databases">
        <authorList>
            <person name="McCorrison J."/>
            <person name="Sanka R."/>
            <person name="Torralba M."/>
            <person name="Gillis M."/>
            <person name="Haft D.H."/>
            <person name="Methe B."/>
            <person name="Sutton G."/>
            <person name="Nelson K.E."/>
        </authorList>
    </citation>
    <scope>NUCLEOTIDE SEQUENCE [LARGE SCALE GENOMIC DNA]</scope>
    <source>
        <strain evidence="1 2">DNF00882</strain>
    </source>
</reference>
<protein>
    <submittedName>
        <fullName evidence="1">Lipid A 3-O-deacylase</fullName>
    </submittedName>
</protein>
<dbReference type="Pfam" id="PF09411">
    <property type="entry name" value="PagL"/>
    <property type="match status" value="1"/>
</dbReference>
<dbReference type="Proteomes" id="UP000029538">
    <property type="component" value="Unassembled WGS sequence"/>
</dbReference>
<comment type="caution">
    <text evidence="1">The sequence shown here is derived from an EMBL/GenBank/DDBJ whole genome shotgun (WGS) entry which is preliminary data.</text>
</comment>
<evidence type="ECO:0000313" key="2">
    <source>
        <dbReference type="Proteomes" id="UP000029538"/>
    </source>
</evidence>
<dbReference type="Gene3D" id="2.40.160.20">
    <property type="match status" value="1"/>
</dbReference>
<dbReference type="InterPro" id="IPR018550">
    <property type="entry name" value="Lipid-A_deacylase-rel"/>
</dbReference>